<dbReference type="SUPFAM" id="SSF54695">
    <property type="entry name" value="POZ domain"/>
    <property type="match status" value="1"/>
</dbReference>
<feature type="domain" description="BTB" evidence="11">
    <location>
        <begin position="34"/>
        <end position="112"/>
    </location>
</feature>
<feature type="compositionally biased region" description="Basic and acidic residues" evidence="10">
    <location>
        <begin position="416"/>
        <end position="432"/>
    </location>
</feature>
<protein>
    <submittedName>
        <fullName evidence="13">Uncharacterized protein</fullName>
    </submittedName>
</protein>
<dbReference type="SUPFAM" id="SSF57667">
    <property type="entry name" value="beta-beta-alpha zinc fingers"/>
    <property type="match status" value="4"/>
</dbReference>
<feature type="domain" description="C2H2-type" evidence="12">
    <location>
        <begin position="563"/>
        <end position="590"/>
    </location>
</feature>
<feature type="domain" description="C2H2-type" evidence="12">
    <location>
        <begin position="648"/>
        <end position="675"/>
    </location>
</feature>
<dbReference type="PROSITE" id="PS00028">
    <property type="entry name" value="ZINC_FINGER_C2H2_1"/>
    <property type="match status" value="4"/>
</dbReference>
<feature type="domain" description="C2H2-type" evidence="12">
    <location>
        <begin position="535"/>
        <end position="562"/>
    </location>
</feature>
<dbReference type="AlphaFoldDB" id="A0AAD9KVY7"/>
<feature type="compositionally biased region" description="Basic residues" evidence="10">
    <location>
        <begin position="246"/>
        <end position="255"/>
    </location>
</feature>
<evidence type="ECO:0000256" key="3">
    <source>
        <dbReference type="ARBA" id="ARBA00022737"/>
    </source>
</evidence>
<evidence type="ECO:0000256" key="8">
    <source>
        <dbReference type="ARBA" id="ARBA00023242"/>
    </source>
</evidence>
<evidence type="ECO:0000256" key="5">
    <source>
        <dbReference type="ARBA" id="ARBA00022833"/>
    </source>
</evidence>
<keyword evidence="14" id="KW-1185">Reference proteome</keyword>
<evidence type="ECO:0000256" key="4">
    <source>
        <dbReference type="ARBA" id="ARBA00022771"/>
    </source>
</evidence>
<evidence type="ECO:0000256" key="6">
    <source>
        <dbReference type="ARBA" id="ARBA00023015"/>
    </source>
</evidence>
<feature type="domain" description="C2H2-type" evidence="12">
    <location>
        <begin position="618"/>
        <end position="647"/>
    </location>
</feature>
<keyword evidence="2" id="KW-0479">Metal-binding</keyword>
<dbReference type="InterPro" id="IPR000210">
    <property type="entry name" value="BTB/POZ_dom"/>
</dbReference>
<evidence type="ECO:0000256" key="7">
    <source>
        <dbReference type="ARBA" id="ARBA00023163"/>
    </source>
</evidence>
<evidence type="ECO:0000313" key="13">
    <source>
        <dbReference type="EMBL" id="KAK2178396.1"/>
    </source>
</evidence>
<dbReference type="Proteomes" id="UP001209878">
    <property type="component" value="Unassembled WGS sequence"/>
</dbReference>
<keyword evidence="4 9" id="KW-0863">Zinc-finger</keyword>
<dbReference type="CDD" id="cd18186">
    <property type="entry name" value="BTB_POZ_ZBTB_KLHL-like"/>
    <property type="match status" value="1"/>
</dbReference>
<keyword evidence="8" id="KW-0539">Nucleus</keyword>
<dbReference type="SMART" id="SM00355">
    <property type="entry name" value="ZnF_C2H2"/>
    <property type="match status" value="8"/>
</dbReference>
<dbReference type="Pfam" id="PF00651">
    <property type="entry name" value="BTB"/>
    <property type="match status" value="1"/>
</dbReference>
<keyword evidence="6" id="KW-0805">Transcription regulation</keyword>
<dbReference type="PANTHER" id="PTHR24394">
    <property type="entry name" value="ZINC FINGER PROTEIN"/>
    <property type="match status" value="1"/>
</dbReference>
<dbReference type="InterPro" id="IPR036236">
    <property type="entry name" value="Znf_C2H2_sf"/>
</dbReference>
<accession>A0AAD9KVY7</accession>
<feature type="region of interest" description="Disordered" evidence="10">
    <location>
        <begin position="235"/>
        <end position="266"/>
    </location>
</feature>
<dbReference type="Pfam" id="PF00096">
    <property type="entry name" value="zf-C2H2"/>
    <property type="match status" value="1"/>
</dbReference>
<evidence type="ECO:0000259" key="12">
    <source>
        <dbReference type="PROSITE" id="PS50157"/>
    </source>
</evidence>
<evidence type="ECO:0000256" key="2">
    <source>
        <dbReference type="ARBA" id="ARBA00022723"/>
    </source>
</evidence>
<evidence type="ECO:0000313" key="14">
    <source>
        <dbReference type="Proteomes" id="UP001209878"/>
    </source>
</evidence>
<evidence type="ECO:0000256" key="10">
    <source>
        <dbReference type="SAM" id="MobiDB-lite"/>
    </source>
</evidence>
<dbReference type="FunFam" id="3.30.160.60:FF:000086">
    <property type="entry name" value="transcription factor E4F1 isoform X1"/>
    <property type="match status" value="1"/>
</dbReference>
<name>A0AAD9KVY7_RIDPI</name>
<keyword evidence="7" id="KW-0804">Transcription</keyword>
<comment type="subcellular location">
    <subcellularLocation>
        <location evidence="1">Nucleus</location>
    </subcellularLocation>
</comment>
<evidence type="ECO:0000259" key="11">
    <source>
        <dbReference type="PROSITE" id="PS50097"/>
    </source>
</evidence>
<comment type="caution">
    <text evidence="13">The sequence shown here is derived from an EMBL/GenBank/DDBJ whole genome shotgun (WGS) entry which is preliminary data.</text>
</comment>
<dbReference type="FunFam" id="3.30.160.60:FF:001289">
    <property type="entry name" value="Zinc finger protein 574"/>
    <property type="match status" value="1"/>
</dbReference>
<sequence length="843" mass="94598">MASICVRESSFCDKAHNDTISQILYNQKQSAIFCDVVMKVCDREIFAHSNVLAAASPYFGSFLSQDLPRQFSQRAPQVIEIQIDGSEPNVLYEEAVGAVIDYIYTGKMLVKDTNVFQISEIARIMQIDTIVQFCEDFSVGKVGASELWEVLRAKAFPTKTRSDAAVNTDRGEVHGSCEMGASRLKSKKLVSVSTQVLPQLLGMKCDKVQTMDKSTSTSSNVGVAPVRVKAKAHLPKKEPCQLNAPKARRGRPRKQKPTEKSIESVSCHDDCGADGFQEFPTSEKEQHIYTVAMQPSGTSLISSLTDGETFQIIETLFASEQERTGAECNAPARDTKERLSPECVGLETEMHPNTECTSSETAEKTVTVVEKVDSKPETSEVVGMRRSRRTPKPTPKMAMASPKRRLSLSRGMPQTTKRDAEKVNTAERKPTKADRIKIELQPEGETMLKDSSLEESFPCSNSDENDPDLSQEMMFLPGKYQCDSCDFTTNRVREMTNHKKLHKFALNTCYYCDQHFDSREVLNGHIVKHKGPMPFFCPTCDTRFRTRTQLNLHLPKHSKEKPFICEVCSMGFKWKHALKNHMITHSNKKDHLCDVCGYATAHKSQLKAHRLIHSGNTFRCPHAECTFQATKRQNLKYHMLTHTREKPHQCEICGQSFSLVKNMRRHMMLHQTEKPHRCDECDFSTTRYDKLKEHMLKQHGLGSPPEKRVRITDLVTQYTIEPSKHMEDIKYELPVDDAAAVLTQGDIQPVQIVPNQTIIIAQPAGTTAEAALQMAQLGEMTVIVSEPNVRVIGEDDAGAQMMNGVQSIANNQYQTVQYTEVMIPASEVAGLVQQVSVSGYVTQ</sequence>
<feature type="domain" description="C2H2-type" evidence="12">
    <location>
        <begin position="507"/>
        <end position="534"/>
    </location>
</feature>
<gene>
    <name evidence="13" type="ORF">NP493_545g00033</name>
</gene>
<keyword evidence="5" id="KW-0862">Zinc</keyword>
<keyword evidence="3" id="KW-0677">Repeat</keyword>
<dbReference type="PROSITE" id="PS50157">
    <property type="entry name" value="ZINC_FINGER_C2H2_2"/>
    <property type="match status" value="6"/>
</dbReference>
<dbReference type="Gene3D" id="3.30.160.60">
    <property type="entry name" value="Classic Zinc Finger"/>
    <property type="match status" value="5"/>
</dbReference>
<dbReference type="SMART" id="SM00225">
    <property type="entry name" value="BTB"/>
    <property type="match status" value="1"/>
</dbReference>
<dbReference type="PANTHER" id="PTHR24394:SF29">
    <property type="entry name" value="MYONEURIN"/>
    <property type="match status" value="1"/>
</dbReference>
<evidence type="ECO:0000256" key="9">
    <source>
        <dbReference type="PROSITE-ProRule" id="PRU00042"/>
    </source>
</evidence>
<dbReference type="EMBL" id="JAODUO010000545">
    <property type="protein sequence ID" value="KAK2178396.1"/>
    <property type="molecule type" value="Genomic_DNA"/>
</dbReference>
<feature type="compositionally biased region" description="Basic and acidic residues" evidence="10">
    <location>
        <begin position="256"/>
        <end position="266"/>
    </location>
</feature>
<dbReference type="Gene3D" id="3.30.710.10">
    <property type="entry name" value="Potassium Channel Kv1.1, Chain A"/>
    <property type="match status" value="1"/>
</dbReference>
<evidence type="ECO:0000256" key="1">
    <source>
        <dbReference type="ARBA" id="ARBA00004123"/>
    </source>
</evidence>
<dbReference type="GO" id="GO:0008270">
    <property type="term" value="F:zinc ion binding"/>
    <property type="evidence" value="ECO:0007669"/>
    <property type="project" value="UniProtKB-KW"/>
</dbReference>
<dbReference type="InterPro" id="IPR011333">
    <property type="entry name" value="SKP1/BTB/POZ_sf"/>
</dbReference>
<organism evidence="13 14">
    <name type="scientific">Ridgeia piscesae</name>
    <name type="common">Tubeworm</name>
    <dbReference type="NCBI Taxonomy" id="27915"/>
    <lineage>
        <taxon>Eukaryota</taxon>
        <taxon>Metazoa</taxon>
        <taxon>Spiralia</taxon>
        <taxon>Lophotrochozoa</taxon>
        <taxon>Annelida</taxon>
        <taxon>Polychaeta</taxon>
        <taxon>Sedentaria</taxon>
        <taxon>Canalipalpata</taxon>
        <taxon>Sabellida</taxon>
        <taxon>Siboglinidae</taxon>
        <taxon>Ridgeia</taxon>
    </lineage>
</organism>
<dbReference type="GO" id="GO:0005634">
    <property type="term" value="C:nucleus"/>
    <property type="evidence" value="ECO:0007669"/>
    <property type="project" value="UniProtKB-SubCell"/>
</dbReference>
<reference evidence="13" key="1">
    <citation type="journal article" date="2023" name="Mol. Biol. Evol.">
        <title>Third-Generation Sequencing Reveals the Adaptive Role of the Epigenome in Three Deep-Sea Polychaetes.</title>
        <authorList>
            <person name="Perez M."/>
            <person name="Aroh O."/>
            <person name="Sun Y."/>
            <person name="Lan Y."/>
            <person name="Juniper S.K."/>
            <person name="Young C.R."/>
            <person name="Angers B."/>
            <person name="Qian P.Y."/>
        </authorList>
    </citation>
    <scope>NUCLEOTIDE SEQUENCE</scope>
    <source>
        <strain evidence="13">R07B-5</strain>
    </source>
</reference>
<proteinExistence type="predicted"/>
<feature type="domain" description="C2H2-type" evidence="12">
    <location>
        <begin position="591"/>
        <end position="618"/>
    </location>
</feature>
<dbReference type="InterPro" id="IPR013087">
    <property type="entry name" value="Znf_C2H2_type"/>
</dbReference>
<dbReference type="PROSITE" id="PS50097">
    <property type="entry name" value="BTB"/>
    <property type="match status" value="1"/>
</dbReference>
<dbReference type="GO" id="GO:0000981">
    <property type="term" value="F:DNA-binding transcription factor activity, RNA polymerase II-specific"/>
    <property type="evidence" value="ECO:0007669"/>
    <property type="project" value="TreeGrafter"/>
</dbReference>
<feature type="region of interest" description="Disordered" evidence="10">
    <location>
        <begin position="371"/>
        <end position="432"/>
    </location>
</feature>